<keyword evidence="3" id="KW-0175">Coiled coil</keyword>
<dbReference type="GO" id="GO:0009424">
    <property type="term" value="C:bacterial-type flagellum hook"/>
    <property type="evidence" value="ECO:0007669"/>
    <property type="project" value="UniProtKB-UniRule"/>
</dbReference>
<dbReference type="InterPro" id="IPR003481">
    <property type="entry name" value="FliD_N"/>
</dbReference>
<comment type="function">
    <text evidence="5">Required for morphogenesis and for the elongation of the flagellar filament by facilitating polymerization of the flagellin monomers at the tip of growing filament. Forms a capping structure, which prevents flagellin subunits (transported through the central channel of the flagellum) from leaking out without polymerization at the distal end.</text>
</comment>
<evidence type="ECO:0000256" key="3">
    <source>
        <dbReference type="ARBA" id="ARBA00023054"/>
    </source>
</evidence>
<dbReference type="GO" id="GO:0071973">
    <property type="term" value="P:bacterial-type flagellum-dependent cell motility"/>
    <property type="evidence" value="ECO:0007669"/>
    <property type="project" value="TreeGrafter"/>
</dbReference>
<evidence type="ECO:0000256" key="2">
    <source>
        <dbReference type="ARBA" id="ARBA00011255"/>
    </source>
</evidence>
<evidence type="ECO:0000259" key="6">
    <source>
        <dbReference type="Pfam" id="PF02465"/>
    </source>
</evidence>
<dbReference type="Pfam" id="PF07196">
    <property type="entry name" value="Flagellin_IN"/>
    <property type="match status" value="2"/>
</dbReference>
<evidence type="ECO:0000256" key="4">
    <source>
        <dbReference type="ARBA" id="ARBA00023143"/>
    </source>
</evidence>
<keyword evidence="9" id="KW-1185">Reference proteome</keyword>
<evidence type="ECO:0000256" key="5">
    <source>
        <dbReference type="RuleBase" id="RU362066"/>
    </source>
</evidence>
<dbReference type="GO" id="GO:0007155">
    <property type="term" value="P:cell adhesion"/>
    <property type="evidence" value="ECO:0007669"/>
    <property type="project" value="InterPro"/>
</dbReference>
<proteinExistence type="inferred from homology"/>
<dbReference type="EMBL" id="SIRE01000022">
    <property type="protein sequence ID" value="TBL73016.1"/>
    <property type="molecule type" value="Genomic_DNA"/>
</dbReference>
<gene>
    <name evidence="8" type="ORF">EYB31_27705</name>
</gene>
<keyword evidence="5" id="KW-0964">Secreted</keyword>
<evidence type="ECO:0000259" key="7">
    <source>
        <dbReference type="Pfam" id="PF07195"/>
    </source>
</evidence>
<comment type="similarity">
    <text evidence="1 5">Belongs to the FliD family.</text>
</comment>
<dbReference type="Pfam" id="PF02465">
    <property type="entry name" value="FliD_N"/>
    <property type="match status" value="1"/>
</dbReference>
<sequence>MVTRINGFSNSGIDVDSLVQKLMKAQQAPLDKLKQKKQVLEWQQDDFRTLNSKILDFKNLSFNMKLQSSYLTKKTSSSNDTLLSAAATPSAINGTYTLQVNRLASAAQLTSDNKIGATSKGGANATLADMGMSPPGPAELTITGSKGSTTIQVNMTDTLSGLASAINLKANLTGVTANYDATLDRFFFASSTTGEKAVVDIKTKDIAFLQNVLGLSPGLDPTADKITGGLVTGKAFTSGTPPTADGLTKINGSLSAPQVLRIEYKGEQYNFTIKDTTNISTLINGINSTGLNKAGVTAYLDVNGKLNFFNPDKDEKLTFSDMTVDSEDILGSLGLTSTPTGGDDYDYYKSAAQGQDALVEYNGLQEEKFSSNTFTINGVTYTAKSEMTAPVSISVSQDVDAVYNNIKNFIDKYNDLISSIDSKINETRNRSYLPLTDDERSAMTDDQIKLWETQAKSGLLHNDTVLNSALSNFRLSMTSAINNLPAGDLKVLSEIGITTTSYLDRGKLTINESKLKEALTNYPDKVMNMFTASDNDTSDNGHGFAVRLYDQTSRIFSLITDKAGTQESTLSNYDIGKQITDINKQITTQNSRLQDLEDRYYKQFSAMESAISKLQSQGSSLLSKIGGTS</sequence>
<dbReference type="InterPro" id="IPR010809">
    <property type="entry name" value="FliD_C"/>
</dbReference>
<dbReference type="Proteomes" id="UP000293142">
    <property type="component" value="Unassembled WGS sequence"/>
</dbReference>
<keyword evidence="4 5" id="KW-0975">Bacterial flagellum</keyword>
<evidence type="ECO:0000313" key="9">
    <source>
        <dbReference type="Proteomes" id="UP000293142"/>
    </source>
</evidence>
<dbReference type="PANTHER" id="PTHR30288:SF0">
    <property type="entry name" value="FLAGELLAR HOOK-ASSOCIATED PROTEIN 2"/>
    <property type="match status" value="1"/>
</dbReference>
<feature type="domain" description="Flagellar hook-associated protein 2 N-terminal" evidence="6">
    <location>
        <begin position="11"/>
        <end position="106"/>
    </location>
</feature>
<comment type="subunit">
    <text evidence="2 5">Homopentamer.</text>
</comment>
<reference evidence="8 9" key="1">
    <citation type="submission" date="2019-02" db="EMBL/GenBank/DDBJ databases">
        <title>Paenibacillus sp. nov., isolated from surface-sterilized tissue of Thalictrum simplex L.</title>
        <authorList>
            <person name="Tuo L."/>
        </authorList>
    </citation>
    <scope>NUCLEOTIDE SEQUENCE [LARGE SCALE GENOMIC DNA]</scope>
    <source>
        <strain evidence="8 9">N2SHLJ1</strain>
    </source>
</reference>
<organism evidence="8 9">
    <name type="scientific">Paenibacillus thalictri</name>
    <dbReference type="NCBI Taxonomy" id="2527873"/>
    <lineage>
        <taxon>Bacteria</taxon>
        <taxon>Bacillati</taxon>
        <taxon>Bacillota</taxon>
        <taxon>Bacilli</taxon>
        <taxon>Bacillales</taxon>
        <taxon>Paenibacillaceae</taxon>
        <taxon>Paenibacillus</taxon>
    </lineage>
</organism>
<dbReference type="PANTHER" id="PTHR30288">
    <property type="entry name" value="FLAGELLAR CAP/ASSEMBLY PROTEIN FLID"/>
    <property type="match status" value="1"/>
</dbReference>
<comment type="caution">
    <text evidence="8">The sequence shown here is derived from an EMBL/GenBank/DDBJ whole genome shotgun (WGS) entry which is preliminary data.</text>
</comment>
<name>A0A4Q9DMJ8_9BACL</name>
<dbReference type="OrthoDB" id="9776025at2"/>
<dbReference type="GO" id="GO:0005576">
    <property type="term" value="C:extracellular region"/>
    <property type="evidence" value="ECO:0007669"/>
    <property type="project" value="UniProtKB-SubCell"/>
</dbReference>
<comment type="subcellular location">
    <subcellularLocation>
        <location evidence="5">Secreted</location>
    </subcellularLocation>
    <subcellularLocation>
        <location evidence="5">Bacterial flagellum</location>
    </subcellularLocation>
</comment>
<accession>A0A4Q9DMJ8</accession>
<feature type="domain" description="Flagellar hook-associated protein 2 C-terminal" evidence="7">
    <location>
        <begin position="354"/>
        <end position="616"/>
    </location>
</feature>
<dbReference type="GO" id="GO:0009421">
    <property type="term" value="C:bacterial-type flagellum filament cap"/>
    <property type="evidence" value="ECO:0007669"/>
    <property type="project" value="InterPro"/>
</dbReference>
<dbReference type="AlphaFoldDB" id="A0A4Q9DMJ8"/>
<evidence type="ECO:0000256" key="1">
    <source>
        <dbReference type="ARBA" id="ARBA00009764"/>
    </source>
</evidence>
<dbReference type="InterPro" id="IPR010810">
    <property type="entry name" value="Flagellin_hook_IN_motif"/>
</dbReference>
<protein>
    <recommendedName>
        <fullName evidence="5">Flagellar hook-associated protein 2</fullName>
        <shortName evidence="5">HAP2</shortName>
    </recommendedName>
    <alternativeName>
        <fullName evidence="5">Flagellar cap protein</fullName>
    </alternativeName>
</protein>
<dbReference type="Pfam" id="PF07195">
    <property type="entry name" value="FliD_C"/>
    <property type="match status" value="1"/>
</dbReference>
<dbReference type="InterPro" id="IPR040026">
    <property type="entry name" value="FliD"/>
</dbReference>
<dbReference type="RefSeq" id="WP_131016735.1">
    <property type="nucleotide sequence ID" value="NZ_SIRE01000022.1"/>
</dbReference>
<evidence type="ECO:0000313" key="8">
    <source>
        <dbReference type="EMBL" id="TBL73016.1"/>
    </source>
</evidence>